<evidence type="ECO:0000256" key="10">
    <source>
        <dbReference type="SAM" id="MobiDB-lite"/>
    </source>
</evidence>
<dbReference type="AlphaFoldDB" id="A0AAV9UX81"/>
<evidence type="ECO:0000256" key="7">
    <source>
        <dbReference type="ARBA" id="ARBA00044356"/>
    </source>
</evidence>
<comment type="similarity">
    <text evidence="2 9">Belongs to the eIF-2B alpha/beta/delta subunits family.</text>
</comment>
<dbReference type="Pfam" id="PF01008">
    <property type="entry name" value="IF-2B"/>
    <property type="match status" value="1"/>
</dbReference>
<feature type="region of interest" description="Disordered" evidence="10">
    <location>
        <begin position="183"/>
        <end position="217"/>
    </location>
</feature>
<evidence type="ECO:0000256" key="6">
    <source>
        <dbReference type="ARBA" id="ARBA00044147"/>
    </source>
</evidence>
<feature type="compositionally biased region" description="Low complexity" evidence="10">
    <location>
        <begin position="113"/>
        <end position="133"/>
    </location>
</feature>
<feature type="compositionally biased region" description="Basic and acidic residues" evidence="10">
    <location>
        <begin position="291"/>
        <end position="304"/>
    </location>
</feature>
<dbReference type="InterPro" id="IPR000649">
    <property type="entry name" value="IF-2B-related"/>
</dbReference>
<feature type="region of interest" description="Disordered" evidence="10">
    <location>
        <begin position="288"/>
        <end position="491"/>
    </location>
</feature>
<comment type="subunit">
    <text evidence="8">Component of the translation initiation factor 2B (eIF2B) complex which is a heterodecamer of two sets of five different subunits: alpha, beta, gamma, delta and epsilon. Subunits alpha, beta and delta comprise a regulatory subcomplex and subunits epsilon and gamma comprise a catalytic subcomplex. Within the complex, the hexameric regulatory complex resides at the center, with the two heterodimeric catalytic subcomplexes bound on opposite sides.</text>
</comment>
<evidence type="ECO:0000256" key="2">
    <source>
        <dbReference type="ARBA" id="ARBA00007251"/>
    </source>
</evidence>
<dbReference type="GO" id="GO:0005829">
    <property type="term" value="C:cytosol"/>
    <property type="evidence" value="ECO:0007669"/>
    <property type="project" value="UniProtKB-SubCell"/>
</dbReference>
<evidence type="ECO:0000256" key="3">
    <source>
        <dbReference type="ARBA" id="ARBA00022490"/>
    </source>
</evidence>
<feature type="compositionally biased region" description="Pro residues" evidence="10">
    <location>
        <begin position="75"/>
        <end position="88"/>
    </location>
</feature>
<dbReference type="InterPro" id="IPR037171">
    <property type="entry name" value="NagB/RpiA_transferase-like"/>
</dbReference>
<evidence type="ECO:0000256" key="1">
    <source>
        <dbReference type="ARBA" id="ARBA00004514"/>
    </source>
</evidence>
<feature type="region of interest" description="Disordered" evidence="10">
    <location>
        <begin position="1"/>
        <end position="155"/>
    </location>
</feature>
<evidence type="ECO:0000256" key="4">
    <source>
        <dbReference type="ARBA" id="ARBA00022540"/>
    </source>
</evidence>
<keyword evidence="3" id="KW-0963">Cytoplasm</keyword>
<keyword evidence="12" id="KW-1185">Reference proteome</keyword>
<dbReference type="PANTHER" id="PTHR10233">
    <property type="entry name" value="TRANSLATION INITIATION FACTOR EIF-2B"/>
    <property type="match status" value="1"/>
</dbReference>
<reference evidence="11 12" key="1">
    <citation type="submission" date="2019-10" db="EMBL/GenBank/DDBJ databases">
        <authorList>
            <person name="Palmer J.M."/>
        </authorList>
    </citation>
    <scope>NUCLEOTIDE SEQUENCE [LARGE SCALE GENOMIC DNA]</scope>
    <source>
        <strain evidence="11 12">TWF696</strain>
    </source>
</reference>
<feature type="compositionally biased region" description="Basic and acidic residues" evidence="10">
    <location>
        <begin position="187"/>
        <end position="197"/>
    </location>
</feature>
<evidence type="ECO:0000313" key="12">
    <source>
        <dbReference type="Proteomes" id="UP001375240"/>
    </source>
</evidence>
<feature type="compositionally biased region" description="Low complexity" evidence="10">
    <location>
        <begin position="48"/>
        <end position="60"/>
    </location>
</feature>
<dbReference type="PANTHER" id="PTHR10233:SF14">
    <property type="entry name" value="TRANSLATION INITIATION FACTOR EIF-2B SUBUNIT DELTA"/>
    <property type="match status" value="1"/>
</dbReference>
<evidence type="ECO:0000256" key="5">
    <source>
        <dbReference type="ARBA" id="ARBA00022917"/>
    </source>
</evidence>
<dbReference type="GO" id="GO:0003743">
    <property type="term" value="F:translation initiation factor activity"/>
    <property type="evidence" value="ECO:0007669"/>
    <property type="project" value="UniProtKB-KW"/>
</dbReference>
<dbReference type="Gene3D" id="3.40.50.10470">
    <property type="entry name" value="Translation initiation factor eif-2b, domain 2"/>
    <property type="match status" value="1"/>
</dbReference>
<keyword evidence="5" id="KW-0648">Protein biosynthesis</keyword>
<evidence type="ECO:0000256" key="8">
    <source>
        <dbReference type="ARBA" id="ARBA00046432"/>
    </source>
</evidence>
<dbReference type="SUPFAM" id="SSF100950">
    <property type="entry name" value="NagB/RpiA/CoA transferase-like"/>
    <property type="match status" value="1"/>
</dbReference>
<sequence>MRWKKLRLGGCWPAATKPGHGSGSPRRSSLGVRITTRYAYDRDDDASDASSTSPTRACASPLPPPSPASSTAPLNPLPPPANVLPPSRPVASLKPSPSTVSLPRRISRKRRSAGTLGSSPTTSTAAAAAGAGTVLPNAYSTPPSSPPRATTGTPSILDGGVSCLPCVDITPFELAFTDVGMELEEREPERKEDRVKTAADTAAAAVQPPPAPFVTVVSPSGTKTAIVEAVAEEKIEEKTKEERAKEVGEVVEEVVEEMIEEVVKMEGGEDETAFGLGHLAECVELPVPGAPREERPEVPRDEFWAPRSPSPEPEAIVPHRGLQPLKSILKNPHSASTSTVSSAISTTSSAPASITVSDIDSDSDIDMATSIPDTAHAGGDAPSAPMSSSPKKGKKPQPAPQPAAAADGATKKLTGKELKEAKKAEKQARRAAEKVERSVGGAPASTPAGSSRPTSHGAGPASPAGVLKQSQQQTPKSKKAQVADDAQDDGPLRKIMPLFEHLREEKPPIELNKLNKDVHPAVAKLSLKLRNFEIMGSTARCLYTLMAFKEVIKDYKTPKDTSLARNLTQHLGVQISQIALGRKLSISQGNAIRWLKTIIIDVKPDVPESEAKEELLVNIDNYIKERIIAAQEVIARIAADKIHDGYTVLTFAKSSCVERVIREAAFQGKKFKVICIDSRPYFEGKKLAASLSEAGIDVKYTFLHALDHVMSKVDVVIVGAHSMFSNGACYSRAGTASVAITANAYKKPVLVCCEGIKLSDKIALDSITMNELGPAEHLIDDESPLANHADIPNLSIVNLLFDVTAAKYITSVVTEVGLVAPTGVPSVHRLISEREGTVGAS</sequence>
<feature type="compositionally biased region" description="Low complexity" evidence="10">
    <location>
        <begin position="334"/>
        <end position="358"/>
    </location>
</feature>
<comment type="caution">
    <text evidence="11">The sequence shown here is derived from an EMBL/GenBank/DDBJ whole genome shotgun (WGS) entry which is preliminary data.</text>
</comment>
<protein>
    <recommendedName>
        <fullName evidence="6">Translation initiation factor eIF2B subunit delta</fullName>
    </recommendedName>
    <alternativeName>
        <fullName evidence="7">eIF2B GDP-GTP exchange factor subunit delta</fullName>
    </alternativeName>
</protein>
<feature type="compositionally biased region" description="Low complexity" evidence="10">
    <location>
        <begin position="23"/>
        <end position="38"/>
    </location>
</feature>
<evidence type="ECO:0000256" key="9">
    <source>
        <dbReference type="RuleBase" id="RU003814"/>
    </source>
</evidence>
<evidence type="ECO:0000313" key="11">
    <source>
        <dbReference type="EMBL" id="KAK6350214.1"/>
    </source>
</evidence>
<feature type="compositionally biased region" description="Low complexity" evidence="10">
    <location>
        <begin position="366"/>
        <end position="390"/>
    </location>
</feature>
<proteinExistence type="inferred from homology"/>
<organism evidence="11 12">
    <name type="scientific">Orbilia brochopaga</name>
    <dbReference type="NCBI Taxonomy" id="3140254"/>
    <lineage>
        <taxon>Eukaryota</taxon>
        <taxon>Fungi</taxon>
        <taxon>Dikarya</taxon>
        <taxon>Ascomycota</taxon>
        <taxon>Pezizomycotina</taxon>
        <taxon>Orbiliomycetes</taxon>
        <taxon>Orbiliales</taxon>
        <taxon>Orbiliaceae</taxon>
        <taxon>Orbilia</taxon>
    </lineage>
</organism>
<keyword evidence="4" id="KW-0396">Initiation factor</keyword>
<feature type="compositionally biased region" description="Basic and acidic residues" evidence="10">
    <location>
        <begin position="414"/>
        <end position="437"/>
    </location>
</feature>
<name>A0AAV9UX81_9PEZI</name>
<gene>
    <name evidence="11" type="ORF">TWF696_006451</name>
</gene>
<dbReference type="Proteomes" id="UP001375240">
    <property type="component" value="Unassembled WGS sequence"/>
</dbReference>
<dbReference type="EMBL" id="JAVHNQ010000004">
    <property type="protein sequence ID" value="KAK6350214.1"/>
    <property type="molecule type" value="Genomic_DNA"/>
</dbReference>
<comment type="subcellular location">
    <subcellularLocation>
        <location evidence="1">Cytoplasm</location>
        <location evidence="1">Cytosol</location>
    </subcellularLocation>
</comment>
<feature type="compositionally biased region" description="Low complexity" evidence="10">
    <location>
        <begin position="402"/>
        <end position="412"/>
    </location>
</feature>
<dbReference type="InterPro" id="IPR042529">
    <property type="entry name" value="IF_2B-like_C"/>
</dbReference>
<accession>A0AAV9UX81</accession>